<feature type="modified residue" description="4-aspartylphosphate" evidence="7">
    <location>
        <position position="1164"/>
    </location>
</feature>
<dbReference type="Gene3D" id="1.10.10.60">
    <property type="entry name" value="Homeodomain-like"/>
    <property type="match status" value="1"/>
</dbReference>
<evidence type="ECO:0000256" key="7">
    <source>
        <dbReference type="PROSITE-ProRule" id="PRU00169"/>
    </source>
</evidence>
<dbReference type="Pfam" id="PF07494">
    <property type="entry name" value="Reg_prop"/>
    <property type="match status" value="2"/>
</dbReference>
<dbReference type="PROSITE" id="PS50109">
    <property type="entry name" value="HIS_KIN"/>
    <property type="match status" value="1"/>
</dbReference>
<dbReference type="InterPro" id="IPR036097">
    <property type="entry name" value="HisK_dim/P_sf"/>
</dbReference>
<evidence type="ECO:0000256" key="6">
    <source>
        <dbReference type="ARBA" id="ARBA00023163"/>
    </source>
</evidence>
<evidence type="ECO:0000256" key="3">
    <source>
        <dbReference type="ARBA" id="ARBA00022553"/>
    </source>
</evidence>
<dbReference type="Gene3D" id="2.130.10.10">
    <property type="entry name" value="YVTN repeat-like/Quinoprotein amine dehydrogenase"/>
    <property type="match status" value="3"/>
</dbReference>
<proteinExistence type="predicted"/>
<dbReference type="PROSITE" id="PS01124">
    <property type="entry name" value="HTH_ARAC_FAMILY_2"/>
    <property type="match status" value="1"/>
</dbReference>
<dbReference type="EMBL" id="BAABHD010000073">
    <property type="protein sequence ID" value="GAA4463205.1"/>
    <property type="molecule type" value="Genomic_DNA"/>
</dbReference>
<evidence type="ECO:0000256" key="4">
    <source>
        <dbReference type="ARBA" id="ARBA00023015"/>
    </source>
</evidence>
<dbReference type="InterPro" id="IPR003594">
    <property type="entry name" value="HATPase_dom"/>
</dbReference>
<feature type="domain" description="Response regulatory" evidence="11">
    <location>
        <begin position="1116"/>
        <end position="1231"/>
    </location>
</feature>
<dbReference type="Pfam" id="PF00072">
    <property type="entry name" value="Response_reg"/>
    <property type="match status" value="1"/>
</dbReference>
<protein>
    <recommendedName>
        <fullName evidence="2">histidine kinase</fullName>
        <ecNumber evidence="2">2.7.13.3</ecNumber>
    </recommendedName>
</protein>
<dbReference type="PROSITE" id="PS50110">
    <property type="entry name" value="RESPONSE_REGULATORY"/>
    <property type="match status" value="1"/>
</dbReference>
<dbReference type="SUPFAM" id="SSF52172">
    <property type="entry name" value="CheY-like"/>
    <property type="match status" value="1"/>
</dbReference>
<dbReference type="Gene3D" id="3.40.50.2300">
    <property type="match status" value="1"/>
</dbReference>
<gene>
    <name evidence="12" type="ORF">GCM10023189_40970</name>
</gene>
<evidence type="ECO:0000256" key="5">
    <source>
        <dbReference type="ARBA" id="ARBA00023125"/>
    </source>
</evidence>
<dbReference type="Pfam" id="PF12833">
    <property type="entry name" value="HTH_18"/>
    <property type="match status" value="1"/>
</dbReference>
<dbReference type="Proteomes" id="UP001501175">
    <property type="component" value="Unassembled WGS sequence"/>
</dbReference>
<name>A0ABP8NAJ7_9BACT</name>
<evidence type="ECO:0000256" key="2">
    <source>
        <dbReference type="ARBA" id="ARBA00012438"/>
    </source>
</evidence>
<evidence type="ECO:0000313" key="12">
    <source>
        <dbReference type="EMBL" id="GAA4463205.1"/>
    </source>
</evidence>
<dbReference type="EC" id="2.7.13.3" evidence="2"/>
<evidence type="ECO:0000313" key="13">
    <source>
        <dbReference type="Proteomes" id="UP001501175"/>
    </source>
</evidence>
<dbReference type="PANTHER" id="PTHR43547">
    <property type="entry name" value="TWO-COMPONENT HISTIDINE KINASE"/>
    <property type="match status" value="1"/>
</dbReference>
<keyword evidence="6" id="KW-0804">Transcription</keyword>
<accession>A0ABP8NAJ7</accession>
<dbReference type="InterPro" id="IPR009057">
    <property type="entry name" value="Homeodomain-like_sf"/>
</dbReference>
<comment type="caution">
    <text evidence="12">The sequence shown here is derived from an EMBL/GenBank/DDBJ whole genome shotgun (WGS) entry which is preliminary data.</text>
</comment>
<dbReference type="GO" id="GO:0016301">
    <property type="term" value="F:kinase activity"/>
    <property type="evidence" value="ECO:0007669"/>
    <property type="project" value="UniProtKB-KW"/>
</dbReference>
<dbReference type="SMART" id="SM00387">
    <property type="entry name" value="HATPase_c"/>
    <property type="match status" value="1"/>
</dbReference>
<dbReference type="InterPro" id="IPR013783">
    <property type="entry name" value="Ig-like_fold"/>
</dbReference>
<evidence type="ECO:0000259" key="9">
    <source>
        <dbReference type="PROSITE" id="PS01124"/>
    </source>
</evidence>
<keyword evidence="4" id="KW-0805">Transcription regulation</keyword>
<dbReference type="InterPro" id="IPR011006">
    <property type="entry name" value="CheY-like_superfamily"/>
</dbReference>
<dbReference type="InterPro" id="IPR011110">
    <property type="entry name" value="Reg_prop"/>
</dbReference>
<sequence length="1390" mass="156613">MAQPYTASVKHYGPEQGLSHREVNAIFQDKQGFMWFGTRFGLNRFDGLRFTTFTREKNGLDFDDVQAIAQDADGLIWLMGPNGQTRITLFNPLTNQAVSFEEKFKKKFASPPTDMALRLFGSADGTIFFTSHQPAVLVSYHPKTGLRQVSLPQFVTLTVERVTTRNTVWVIADNHILVELAADGRILQQFSHPKHVVKVCFGQANAGTELFYFAENERTGSGSFYSIDESGNRRELPFPFFKSLPQYTSPVCYAYDRNGLIWDGTHLRDVQKGVVLDVTGQTEHESITNRSFYRDRNGRFWLGTSFGIYQVRVSANHFHRLFYEASNQGEKVAAVRGIQRIGDEVYANLEKFGLYKSSRLGGTSQGLYEKKTFASIYGLSPSIHGKVYAGAKGQLIKLSLPAQANTSVPLPDGWIIWTFYPTNDKQLLAGGQGGLWVIQTSNDQIEPFNQYNQFTELATAHVLHIRADRQGTIWVCASTGLYTIDPGRGVTARYWSGGKGAFYLPAENYQHFYQDPEGVYWLATANSGLIRWDRRQNQFRQFRRNEGLSNDNIYAVYPDRQGHLWLSSDYGIMQFDPVRLTTRSYFVEDGITHNEFNRIAHHQDKDGRIYFGGLNGITAFDPRDFQTEKPAAGPPLRITSFRQYDDAVQQIVDRTEELITKNIITVEPDDRSSVLEFALLNYANAEKNVYAYQFRDIDTDWTYQTEPTLRLSNLPYGDHELLIKAQAADGRWSANTLKVTVTVLRPFYLRVWFLITLALLVGAGVWAWLRWRIWRHEAAQKRLETEIWQATARIAQDKEIIEQQAKALLQLNETKSRFFANISHEFRTPLTVILGMAAELEADRPENEAQKQRLIMQQAAGMIRRNGTNLLRLINQILDLSKLEAGEMQIKPVRADLVAFIRYVGESFHSMARARDIQLHFLSEEERCEADFDKDKLQDILTNLLSNALKFTPAGGHIYCQVKVRKEWSSLSAQGYYEELTPIQQADGPWIQISVSDTGPGIDPASLPNVFDRFYQVGPPSAGPRMAGPRQADMQTDSQTGGTGIGLSLVRELVLLMQGGLAVRNRLKNGAEFVVSLPLTRQAMVANEVAATPVLISPDRRAWAEPDPAAAEAKPVLLLVEDNEDVAIYIQTCVQADYQVIRAENGQAGIDLALEKMPDLIISDVMMPLKDGFALCNELKNDERTSHIPIVLLTARAAVDDRLTGLRRGADAYLVKPFLREELLVVLSNLLQTRRLLQIHYSQLALGGTPLGGTRPGVAPLGDTRLGVVKDHLAVTAEEDSMEDEFLRRLRTTVEAQLENVELSIDDICQVVGMSRATLHRKLTALTGLSISRYLRILRLRKAQELLSSPELNIAEVAYAVGFGDPRYFSRVFSEEFGVSPGSFRQSNQQ</sequence>
<keyword evidence="13" id="KW-1185">Reference proteome</keyword>
<dbReference type="InterPro" id="IPR005467">
    <property type="entry name" value="His_kinase_dom"/>
</dbReference>
<comment type="catalytic activity">
    <reaction evidence="1">
        <text>ATP + protein L-histidine = ADP + protein N-phospho-L-histidine.</text>
        <dbReference type="EC" id="2.7.13.3"/>
    </reaction>
</comment>
<feature type="region of interest" description="Disordered" evidence="8">
    <location>
        <begin position="1021"/>
        <end position="1041"/>
    </location>
</feature>
<keyword evidence="12" id="KW-0808">Transferase</keyword>
<dbReference type="Pfam" id="PF00512">
    <property type="entry name" value="HisKA"/>
    <property type="match status" value="1"/>
</dbReference>
<dbReference type="SMART" id="SM00448">
    <property type="entry name" value="REC"/>
    <property type="match status" value="1"/>
</dbReference>
<dbReference type="InterPro" id="IPR011123">
    <property type="entry name" value="Y_Y_Y"/>
</dbReference>
<dbReference type="PROSITE" id="PS00041">
    <property type="entry name" value="HTH_ARAC_FAMILY_1"/>
    <property type="match status" value="1"/>
</dbReference>
<dbReference type="CDD" id="cd00082">
    <property type="entry name" value="HisKA"/>
    <property type="match status" value="1"/>
</dbReference>
<feature type="domain" description="HTH araC/xylS-type" evidence="9">
    <location>
        <begin position="1288"/>
        <end position="1387"/>
    </location>
</feature>
<dbReference type="PANTHER" id="PTHR43547:SF2">
    <property type="entry name" value="HYBRID SIGNAL TRANSDUCTION HISTIDINE KINASE C"/>
    <property type="match status" value="1"/>
</dbReference>
<dbReference type="InterPro" id="IPR015943">
    <property type="entry name" value="WD40/YVTN_repeat-like_dom_sf"/>
</dbReference>
<dbReference type="CDD" id="cd17574">
    <property type="entry name" value="REC_OmpR"/>
    <property type="match status" value="1"/>
</dbReference>
<evidence type="ECO:0000259" key="11">
    <source>
        <dbReference type="PROSITE" id="PS50110"/>
    </source>
</evidence>
<dbReference type="InterPro" id="IPR003661">
    <property type="entry name" value="HisK_dim/P_dom"/>
</dbReference>
<keyword evidence="3 7" id="KW-0597">Phosphoprotein</keyword>
<organism evidence="12 13">
    <name type="scientific">Nibrella saemangeumensis</name>
    <dbReference type="NCBI Taxonomy" id="1084526"/>
    <lineage>
        <taxon>Bacteria</taxon>
        <taxon>Pseudomonadati</taxon>
        <taxon>Bacteroidota</taxon>
        <taxon>Cytophagia</taxon>
        <taxon>Cytophagales</taxon>
        <taxon>Spirosomataceae</taxon>
        <taxon>Nibrella</taxon>
    </lineage>
</organism>
<keyword evidence="5" id="KW-0238">DNA-binding</keyword>
<dbReference type="PRINTS" id="PR00344">
    <property type="entry name" value="BCTRLSENSOR"/>
</dbReference>
<dbReference type="Gene3D" id="1.10.287.130">
    <property type="match status" value="1"/>
</dbReference>
<evidence type="ECO:0000259" key="10">
    <source>
        <dbReference type="PROSITE" id="PS50109"/>
    </source>
</evidence>
<dbReference type="InterPro" id="IPR018062">
    <property type="entry name" value="HTH_AraC-typ_CS"/>
</dbReference>
<feature type="domain" description="Histidine kinase" evidence="10">
    <location>
        <begin position="821"/>
        <end position="1081"/>
    </location>
</feature>
<dbReference type="InterPro" id="IPR004358">
    <property type="entry name" value="Sig_transdc_His_kin-like_C"/>
</dbReference>
<dbReference type="SMART" id="SM00388">
    <property type="entry name" value="HisKA"/>
    <property type="match status" value="1"/>
</dbReference>
<dbReference type="InterPro" id="IPR001789">
    <property type="entry name" value="Sig_transdc_resp-reg_receiver"/>
</dbReference>
<dbReference type="Gene3D" id="2.60.40.10">
    <property type="entry name" value="Immunoglobulins"/>
    <property type="match status" value="1"/>
</dbReference>
<dbReference type="Gene3D" id="3.30.565.10">
    <property type="entry name" value="Histidine kinase-like ATPase, C-terminal domain"/>
    <property type="match status" value="1"/>
</dbReference>
<evidence type="ECO:0000256" key="8">
    <source>
        <dbReference type="SAM" id="MobiDB-lite"/>
    </source>
</evidence>
<dbReference type="Pfam" id="PF07495">
    <property type="entry name" value="Y_Y_Y"/>
    <property type="match status" value="1"/>
</dbReference>
<dbReference type="InterPro" id="IPR018060">
    <property type="entry name" value="HTH_AraC"/>
</dbReference>
<evidence type="ECO:0000256" key="1">
    <source>
        <dbReference type="ARBA" id="ARBA00000085"/>
    </source>
</evidence>
<dbReference type="SUPFAM" id="SSF46689">
    <property type="entry name" value="Homeodomain-like"/>
    <property type="match status" value="1"/>
</dbReference>
<dbReference type="InterPro" id="IPR036890">
    <property type="entry name" value="HATPase_C_sf"/>
</dbReference>
<dbReference type="Pfam" id="PF02518">
    <property type="entry name" value="HATPase_c"/>
    <property type="match status" value="1"/>
</dbReference>
<reference evidence="13" key="1">
    <citation type="journal article" date="2019" name="Int. J. Syst. Evol. Microbiol.">
        <title>The Global Catalogue of Microorganisms (GCM) 10K type strain sequencing project: providing services to taxonomists for standard genome sequencing and annotation.</title>
        <authorList>
            <consortium name="The Broad Institute Genomics Platform"/>
            <consortium name="The Broad Institute Genome Sequencing Center for Infectious Disease"/>
            <person name="Wu L."/>
            <person name="Ma J."/>
        </authorList>
    </citation>
    <scope>NUCLEOTIDE SEQUENCE [LARGE SCALE GENOMIC DNA]</scope>
    <source>
        <strain evidence="13">JCM 17927</strain>
    </source>
</reference>
<dbReference type="SUPFAM" id="SSF63829">
    <property type="entry name" value="Calcium-dependent phosphotriesterase"/>
    <property type="match status" value="3"/>
</dbReference>
<dbReference type="SUPFAM" id="SSF55874">
    <property type="entry name" value="ATPase domain of HSP90 chaperone/DNA topoisomerase II/histidine kinase"/>
    <property type="match status" value="1"/>
</dbReference>
<dbReference type="SUPFAM" id="SSF47384">
    <property type="entry name" value="Homodimeric domain of signal transducing histidine kinase"/>
    <property type="match status" value="1"/>
</dbReference>
<keyword evidence="12" id="KW-0418">Kinase</keyword>
<dbReference type="RefSeq" id="WP_345246526.1">
    <property type="nucleotide sequence ID" value="NZ_BAABHD010000073.1"/>
</dbReference>
<dbReference type="SMART" id="SM00342">
    <property type="entry name" value="HTH_ARAC"/>
    <property type="match status" value="1"/>
</dbReference>